<evidence type="ECO:0000256" key="8">
    <source>
        <dbReference type="ARBA" id="ARBA00022837"/>
    </source>
</evidence>
<dbReference type="FunFam" id="4.10.400.10:FF:000065">
    <property type="entry name" value="Transmembrane protease serine 7"/>
    <property type="match status" value="2"/>
</dbReference>
<dbReference type="STRING" id="1661398.A0A482W629"/>
<keyword evidence="5 16" id="KW-0812">Transmembrane</keyword>
<evidence type="ECO:0000256" key="3">
    <source>
        <dbReference type="ARBA" id="ARBA00022536"/>
    </source>
</evidence>
<feature type="domain" description="EGF-like calcium-binding" evidence="18">
    <location>
        <begin position="1296"/>
        <end position="1336"/>
    </location>
</feature>
<dbReference type="PROSITE" id="PS50068">
    <property type="entry name" value="LDLRA_2"/>
    <property type="match status" value="13"/>
</dbReference>
<comment type="similarity">
    <text evidence="2">Belongs to the LDLR family.</text>
</comment>
<evidence type="ECO:0000256" key="7">
    <source>
        <dbReference type="ARBA" id="ARBA00022737"/>
    </source>
</evidence>
<keyword evidence="9 16" id="KW-1133">Transmembrane helix</keyword>
<evidence type="ECO:0000259" key="18">
    <source>
        <dbReference type="SMART" id="SM00179"/>
    </source>
</evidence>
<dbReference type="PANTHER" id="PTHR22722:SF12">
    <property type="entry name" value="EGF-LIKE DOMAIN-CONTAINING PROTEIN"/>
    <property type="match status" value="1"/>
</dbReference>
<feature type="repeat" description="LDL-receptor class B" evidence="15">
    <location>
        <begin position="484"/>
        <end position="526"/>
    </location>
</feature>
<sequence length="1758" mass="197057">MYTLLILTVALASGVAFMESIKTFLDANCTDTEFICGNLQCIPQSKQCDNHHDCTDFSDEMDCDLHLCQPPHYFRCKNSRCISSAFVCNEENDCDDFSDEENCEKFQQLLQSNSTCPSGQWQCTDKLCIPQDWVCNGESDCLDGSDEALGCSFNISCDGFKCDNGHCVPSEWKCDGHDDCRDNSDEVRCNDPEECTLEAQRFLCGDGKSCIHLSQVCDGKTQCSDRSDEGSACNRTCDGCSHECLRLPSGPKCVCPRGYRTVDDKHCEDINECEIYGICDQKCKNKPGSYECFCDHHYLLQADKRSCKAHSGEAIMLFTSKNEIRAFVLKAELYFPIVKNLRQVVGVDFDGQFVYWTDIFAEHESIMRSLKDGTEKEVLVTSGLGAPEDLHVDHITGNIYFTDAERQHIGVCTNNGDHCTVLINKDIHKPRGIVLYPEEGEMYWTDWGHSPRIARSSMDGSQDTPFVSSDIHWPNGLTIDYPNDRLYWTDAKLTTLESIRLDGTDRRTILSGVVKHPYAIAVFENLLFWSDWATHSIQACDKFTGKDHHIVIKEKKDYIYGISIYHPSLRQKPQSNPCISSFCSDICLLSGPKSYTCACPQDKTLGDDGHTCKYIGKKQKLIVGADNALIEVEYQALGKHGLTWFPFLAKKIGALAFNSVNNSLYMSDLETRRIISINLHSWVPKSLDIKGLGRVVAMDYDYLGNNLYWCDADKGTIEVMNLNTKSKKVLIHDMHGETPESIALVPEEGVMYVAFQKLDQHESHVDRMLMDGTRRTHTIDRGLTGPISLSYDSDLHRIFLSDAGTGNIESTSVEGDDRHGFRSLLPSPIGITSLKSEVFWVNEKSKAVFWADKYNSADNDYNKKIILDLPKDVDRMHIISITPKRIGLSPCQHHNGNCSHLCLHTQKSIVCACPVGMRLDDDNKTCTKRVDCVSNEFFCGKSNTCIPNLFRCDGTEHCPNGEDEDDCKIPNHCPLDSFQCQDGECIKEVYRCNQKYDCKDKSDEHNCSHVETQHCPPNHFRCKNGDCIKDRFICDGVNDCVDSEDEANCVSTQCKDSEFRCSSGACIPKSWECDHDYDCPDMSDEHADCVSCPQDMFTCATGKCIDRNFICNHEDDCGDNSDEISCEEATKTCKEDEFSCASHTSICLPTSARCNGSFECPHEEDERNCSSCRADEFICQNHRCIPPVWVCDRTDDCGDNSDEAPSLCLHSSPPNKLLVTCNDNFQCVSGNCIDMSLVCNGERDCHDGSDEGGVCSTSCNAINNPCSQICIKTPTGPMCKCQQGFHLHGDGQNCQDIDECENHPPVCSQICHNTAGGHLCDCYEGFIMRSDRISCKADGRAMSMIFTSDNQIRELSQMENSLKMVHDSSDTPKITGLDVCVKTGTIYFSIENSGTILMVRKNNPTAEYIEDVGQPQKLSLDWVTNNVYYVNNQPDIKSISICNFDSKACSRLIPIDVHRQVSALAVDAANKFLFYSLTSWWIFNSPSYVIYKTNLDGTGSHELIKSRSGYITGLAYDLHKKELYYVDSHQGQLGKISYDGTMNVVLLSNLTRPVGLNFFENHLYFLTVGGFMERCRLYSPTTCDSFSLDSHSTDLFAIVQESRQPVAEENPCRNHSCSYLCVPTQVHFGCLCEDGKVVSPGEECGNAREANDADGKRVFAIHRHEHSYSSSSMGPTIAGIMISICLLTFGVVFYYLIKKKNSGTFNISMRFHNPAYGLHTDEDEKSILQPGQHEYSNPVEFYEAEADNNKRENLLVDV</sequence>
<dbReference type="CDD" id="cd00112">
    <property type="entry name" value="LDLa"/>
    <property type="match status" value="13"/>
</dbReference>
<feature type="disulfide bond" evidence="14">
    <location>
        <begin position="1172"/>
        <end position="1184"/>
    </location>
</feature>
<dbReference type="Pfam" id="PF07645">
    <property type="entry name" value="EGF_CA"/>
    <property type="match status" value="1"/>
</dbReference>
<dbReference type="SMART" id="SM00192">
    <property type="entry name" value="LDLa"/>
    <property type="match status" value="13"/>
</dbReference>
<feature type="disulfide bond" evidence="14">
    <location>
        <begin position="116"/>
        <end position="128"/>
    </location>
</feature>
<reference evidence="20 21" key="1">
    <citation type="submission" date="2017-03" db="EMBL/GenBank/DDBJ databases">
        <title>Genome of the blue death feigning beetle - Asbolus verrucosus.</title>
        <authorList>
            <person name="Rider S.D."/>
        </authorList>
    </citation>
    <scope>NUCLEOTIDE SEQUENCE [LARGE SCALE GENOMIC DNA]</scope>
    <source>
        <strain evidence="20">Butters</strain>
        <tissue evidence="20">Head and leg muscle</tissue>
    </source>
</reference>
<feature type="disulfide bond" evidence="14">
    <location>
        <begin position="1022"/>
        <end position="1040"/>
    </location>
</feature>
<evidence type="ECO:0000256" key="10">
    <source>
        <dbReference type="ARBA" id="ARBA00023136"/>
    </source>
</evidence>
<dbReference type="GO" id="GO:0042562">
    <property type="term" value="F:hormone binding"/>
    <property type="evidence" value="ECO:0007669"/>
    <property type="project" value="TreeGrafter"/>
</dbReference>
<feature type="disulfide bond" evidence="14">
    <location>
        <begin position="992"/>
        <end position="1007"/>
    </location>
</feature>
<feature type="disulfide bond" evidence="14">
    <location>
        <begin position="1034"/>
        <end position="1049"/>
    </location>
</feature>
<feature type="disulfide bond" evidence="14">
    <location>
        <begin position="1054"/>
        <end position="1066"/>
    </location>
</feature>
<evidence type="ECO:0000256" key="14">
    <source>
        <dbReference type="PROSITE-ProRule" id="PRU00124"/>
    </source>
</evidence>
<dbReference type="GO" id="GO:0005509">
    <property type="term" value="F:calcium ion binding"/>
    <property type="evidence" value="ECO:0007669"/>
    <property type="project" value="InterPro"/>
</dbReference>
<evidence type="ECO:0000256" key="6">
    <source>
        <dbReference type="ARBA" id="ARBA00022729"/>
    </source>
</evidence>
<feature type="domain" description="EGF-like" evidence="19">
    <location>
        <begin position="232"/>
        <end position="268"/>
    </location>
</feature>
<evidence type="ECO:0000256" key="17">
    <source>
        <dbReference type="SAM" id="SignalP"/>
    </source>
</evidence>
<dbReference type="InterPro" id="IPR018097">
    <property type="entry name" value="EGF_Ca-bd_CS"/>
</dbReference>
<feature type="disulfide bond" evidence="14">
    <location>
        <begin position="76"/>
        <end position="94"/>
    </location>
</feature>
<evidence type="ECO:0000256" key="16">
    <source>
        <dbReference type="SAM" id="Phobius"/>
    </source>
</evidence>
<dbReference type="FunFam" id="2.10.25.10:FF:000009">
    <property type="entry name" value="Low-density lipoprotein receptor isoform 1"/>
    <property type="match status" value="1"/>
</dbReference>
<feature type="domain" description="EGF-like" evidence="19">
    <location>
        <begin position="1611"/>
        <end position="1645"/>
    </location>
</feature>
<dbReference type="OrthoDB" id="8831087at2759"/>
<organism evidence="20 21">
    <name type="scientific">Asbolus verrucosus</name>
    <name type="common">Desert ironclad beetle</name>
    <dbReference type="NCBI Taxonomy" id="1661398"/>
    <lineage>
        <taxon>Eukaryota</taxon>
        <taxon>Metazoa</taxon>
        <taxon>Ecdysozoa</taxon>
        <taxon>Arthropoda</taxon>
        <taxon>Hexapoda</taxon>
        <taxon>Insecta</taxon>
        <taxon>Pterygota</taxon>
        <taxon>Neoptera</taxon>
        <taxon>Endopterygota</taxon>
        <taxon>Coleoptera</taxon>
        <taxon>Polyphaga</taxon>
        <taxon>Cucujiformia</taxon>
        <taxon>Tenebrionidae</taxon>
        <taxon>Pimeliinae</taxon>
        <taxon>Asbolus</taxon>
    </lineage>
</organism>
<protein>
    <submittedName>
        <fullName evidence="20">Vitellogenin receptor</fullName>
    </submittedName>
</protein>
<dbReference type="Pfam" id="PF00058">
    <property type="entry name" value="Ldl_recept_b"/>
    <property type="match status" value="2"/>
</dbReference>
<feature type="disulfide bond" evidence="14">
    <location>
        <begin position="88"/>
        <end position="103"/>
    </location>
</feature>
<dbReference type="Proteomes" id="UP000292052">
    <property type="component" value="Unassembled WGS sequence"/>
</dbReference>
<dbReference type="SUPFAM" id="SSF57424">
    <property type="entry name" value="LDL receptor-like module"/>
    <property type="match status" value="13"/>
</dbReference>
<dbReference type="Gene3D" id="2.40.128.620">
    <property type="match status" value="1"/>
</dbReference>
<feature type="disulfide bond" evidence="14">
    <location>
        <begin position="973"/>
        <end position="985"/>
    </location>
</feature>
<feature type="domain" description="EGF-like" evidence="19">
    <location>
        <begin position="890"/>
        <end position="927"/>
    </location>
</feature>
<feature type="repeat" description="LDL-receptor class B" evidence="15">
    <location>
        <begin position="352"/>
        <end position="396"/>
    </location>
</feature>
<dbReference type="InterPro" id="IPR000742">
    <property type="entry name" value="EGF"/>
</dbReference>
<dbReference type="FunFam" id="2.10.25.10:FF:000037">
    <property type="entry name" value="Signal peptide, CUB domain and EGF-like domain-containing 2"/>
    <property type="match status" value="1"/>
</dbReference>
<feature type="disulfide bond" evidence="14">
    <location>
        <begin position="1227"/>
        <end position="1245"/>
    </location>
</feature>
<feature type="disulfide bond" evidence="14">
    <location>
        <begin position="980"/>
        <end position="998"/>
    </location>
</feature>
<feature type="domain" description="EGF-like" evidence="19">
    <location>
        <begin position="1299"/>
        <end position="1336"/>
    </location>
</feature>
<dbReference type="PROSITE" id="PS01209">
    <property type="entry name" value="LDLRA_1"/>
    <property type="match status" value="9"/>
</dbReference>
<feature type="disulfide bond" evidence="14">
    <location>
        <begin position="123"/>
        <end position="141"/>
    </location>
</feature>
<dbReference type="Pfam" id="PF00057">
    <property type="entry name" value="Ldl_recept_a"/>
    <property type="match status" value="13"/>
</dbReference>
<comment type="subcellular location">
    <subcellularLocation>
        <location evidence="1">Membrane</location>
        <topology evidence="1">Single-pass type I membrane protein</topology>
    </subcellularLocation>
</comment>
<dbReference type="InterPro" id="IPR000033">
    <property type="entry name" value="LDLR_classB_rpt"/>
</dbReference>
<dbReference type="Gene3D" id="2.120.10.30">
    <property type="entry name" value="TolB, C-terminal domain"/>
    <property type="match status" value="3"/>
</dbReference>
<feature type="disulfide bond" evidence="14">
    <location>
        <begin position="174"/>
        <end position="189"/>
    </location>
</feature>
<keyword evidence="4" id="KW-0254">Endocytosis</keyword>
<feature type="non-terminal residue" evidence="20">
    <location>
        <position position="1758"/>
    </location>
</feature>
<feature type="domain" description="EGF-like" evidence="19">
    <location>
        <begin position="272"/>
        <end position="308"/>
    </location>
</feature>
<evidence type="ECO:0000256" key="5">
    <source>
        <dbReference type="ARBA" id="ARBA00022692"/>
    </source>
</evidence>
<feature type="disulfide bond" evidence="14">
    <location>
        <begin position="1061"/>
        <end position="1079"/>
    </location>
</feature>
<dbReference type="Pfam" id="PF14670">
    <property type="entry name" value="FXa_inhibition"/>
    <property type="match status" value="1"/>
</dbReference>
<evidence type="ECO:0000256" key="11">
    <source>
        <dbReference type="ARBA" id="ARBA00023157"/>
    </source>
</evidence>
<keyword evidence="10 16" id="KW-0472">Membrane</keyword>
<name>A0A482W629_ASBVE</name>
<proteinExistence type="inferred from homology"/>
<evidence type="ECO:0000256" key="4">
    <source>
        <dbReference type="ARBA" id="ARBA00022583"/>
    </source>
</evidence>
<feature type="domain" description="EGF-like" evidence="19">
    <location>
        <begin position="1258"/>
        <end position="1295"/>
    </location>
</feature>
<keyword evidence="21" id="KW-1185">Reference proteome</keyword>
<keyword evidence="3" id="KW-0245">EGF-like domain</keyword>
<feature type="disulfide bond" evidence="14">
    <location>
        <begin position="48"/>
        <end position="63"/>
    </location>
</feature>
<dbReference type="GO" id="GO:0016324">
    <property type="term" value="C:apical plasma membrane"/>
    <property type="evidence" value="ECO:0007669"/>
    <property type="project" value="TreeGrafter"/>
</dbReference>
<dbReference type="InterPro" id="IPR002172">
    <property type="entry name" value="LDrepeatLR_classA_rpt"/>
</dbReference>
<feature type="transmembrane region" description="Helical" evidence="16">
    <location>
        <begin position="1677"/>
        <end position="1697"/>
    </location>
</feature>
<dbReference type="PRINTS" id="PR00261">
    <property type="entry name" value="LDLRECEPTOR"/>
</dbReference>
<dbReference type="CDD" id="cd00054">
    <property type="entry name" value="EGF_CA"/>
    <property type="match status" value="2"/>
</dbReference>
<feature type="domain" description="EGF-like calcium-binding" evidence="18">
    <location>
        <begin position="269"/>
        <end position="308"/>
    </location>
</feature>
<dbReference type="InterPro" id="IPR026823">
    <property type="entry name" value="cEGF"/>
</dbReference>
<dbReference type="EMBL" id="QDEB01025479">
    <property type="protein sequence ID" value="RZC40516.1"/>
    <property type="molecule type" value="Genomic_DNA"/>
</dbReference>
<evidence type="ECO:0000313" key="21">
    <source>
        <dbReference type="Proteomes" id="UP000292052"/>
    </source>
</evidence>
<dbReference type="Pfam" id="PF12662">
    <property type="entry name" value="cEGF"/>
    <property type="match status" value="1"/>
</dbReference>
<feature type="chain" id="PRO_5019790833" evidence="17">
    <location>
        <begin position="17"/>
        <end position="1758"/>
    </location>
</feature>
<evidence type="ECO:0000256" key="1">
    <source>
        <dbReference type="ARBA" id="ARBA00004479"/>
    </source>
</evidence>
<feature type="signal peptide" evidence="17">
    <location>
        <begin position="1"/>
        <end position="16"/>
    </location>
</feature>
<dbReference type="FunFam" id="4.10.400.10:FF:000005">
    <property type="entry name" value="low-density lipoprotein receptor-related protein 1B"/>
    <property type="match status" value="1"/>
</dbReference>
<feature type="disulfide bond" evidence="14">
    <location>
        <begin position="36"/>
        <end position="54"/>
    </location>
</feature>
<dbReference type="FunFam" id="2.120.10.30:FF:000241">
    <property type="entry name" value="Low-density lipoprotein receptor-related protein 6"/>
    <property type="match status" value="1"/>
</dbReference>
<dbReference type="SMART" id="SM00135">
    <property type="entry name" value="LY"/>
    <property type="match status" value="10"/>
</dbReference>
<feature type="repeat" description="LDL-receptor class B" evidence="15">
    <location>
        <begin position="397"/>
        <end position="439"/>
    </location>
</feature>
<feature type="disulfide bond" evidence="14">
    <location>
        <begin position="1092"/>
        <end position="1104"/>
    </location>
</feature>
<evidence type="ECO:0000256" key="2">
    <source>
        <dbReference type="ARBA" id="ARBA00009939"/>
    </source>
</evidence>
<feature type="repeat" description="LDL-receptor class B" evidence="15">
    <location>
        <begin position="440"/>
        <end position="483"/>
    </location>
</feature>
<keyword evidence="13" id="KW-0325">Glycoprotein</keyword>
<feature type="disulfide bond" evidence="14">
    <location>
        <begin position="162"/>
        <end position="180"/>
    </location>
</feature>
<keyword evidence="7" id="KW-0677">Repeat</keyword>
<evidence type="ECO:0000256" key="15">
    <source>
        <dbReference type="PROSITE-ProRule" id="PRU00461"/>
    </source>
</evidence>
<dbReference type="SUPFAM" id="SSF57196">
    <property type="entry name" value="EGF/Laminin"/>
    <property type="match status" value="5"/>
</dbReference>
<feature type="disulfide bond" evidence="14">
    <location>
        <begin position="952"/>
        <end position="967"/>
    </location>
</feature>
<keyword evidence="6 17" id="KW-0732">Signal</keyword>
<gene>
    <name evidence="20" type="ORF">BDFB_005831</name>
</gene>
<comment type="caution">
    <text evidence="20">The sequence shown here is derived from an EMBL/GenBank/DDBJ whole genome shotgun (WGS) entry which is preliminary data.</text>
</comment>
<dbReference type="FunFam" id="4.10.400.10:FF:000002">
    <property type="entry name" value="Low-density lipoprotein receptor-related protein 1"/>
    <property type="match status" value="1"/>
</dbReference>
<feature type="disulfide bond" evidence="14">
    <location>
        <begin position="1179"/>
        <end position="1197"/>
    </location>
</feature>
<dbReference type="SUPFAM" id="SSF63825">
    <property type="entry name" value="YWTD domain"/>
    <property type="match status" value="3"/>
</dbReference>
<dbReference type="SMART" id="SM00179">
    <property type="entry name" value="EGF_CA"/>
    <property type="match status" value="3"/>
</dbReference>
<dbReference type="GO" id="GO:0006898">
    <property type="term" value="P:receptor-mediated endocytosis"/>
    <property type="evidence" value="ECO:0007669"/>
    <property type="project" value="TreeGrafter"/>
</dbReference>
<feature type="disulfide bond" evidence="14">
    <location>
        <begin position="29"/>
        <end position="41"/>
    </location>
</feature>
<dbReference type="PANTHER" id="PTHR22722">
    <property type="entry name" value="LOW-DENSITY LIPOPROTEIN RECEPTOR-RELATED PROTEIN 2-RELATED"/>
    <property type="match status" value="1"/>
</dbReference>
<feature type="domain" description="EGF-like" evidence="19">
    <location>
        <begin position="156"/>
        <end position="190"/>
    </location>
</feature>
<feature type="domain" description="EGF-like" evidence="19">
    <location>
        <begin position="577"/>
        <end position="613"/>
    </location>
</feature>
<evidence type="ECO:0000256" key="13">
    <source>
        <dbReference type="ARBA" id="ARBA00023180"/>
    </source>
</evidence>
<dbReference type="SMART" id="SM00181">
    <property type="entry name" value="EGF"/>
    <property type="match status" value="8"/>
</dbReference>
<keyword evidence="11 14" id="KW-1015">Disulfide bond</keyword>
<dbReference type="PROSITE" id="PS01187">
    <property type="entry name" value="EGF_CA"/>
    <property type="match status" value="1"/>
</dbReference>
<dbReference type="InterPro" id="IPR049883">
    <property type="entry name" value="NOTCH1_EGF-like"/>
</dbReference>
<evidence type="ECO:0000259" key="19">
    <source>
        <dbReference type="SMART" id="SM00181"/>
    </source>
</evidence>
<feature type="repeat" description="LDL-receptor class B" evidence="15">
    <location>
        <begin position="705"/>
        <end position="748"/>
    </location>
</feature>
<feature type="disulfide bond" evidence="14">
    <location>
        <begin position="1099"/>
        <end position="1117"/>
    </location>
</feature>
<dbReference type="InterPro" id="IPR051221">
    <property type="entry name" value="LDLR-related"/>
</dbReference>
<accession>A0A482W629</accession>
<evidence type="ECO:0000313" key="20">
    <source>
        <dbReference type="EMBL" id="RZC40516.1"/>
    </source>
</evidence>
<dbReference type="InterPro" id="IPR036055">
    <property type="entry name" value="LDL_receptor-like_sf"/>
</dbReference>
<dbReference type="PROSITE" id="PS51120">
    <property type="entry name" value="LDLRB"/>
    <property type="match status" value="5"/>
</dbReference>
<feature type="domain" description="EGF-like calcium-binding" evidence="18">
    <location>
        <begin position="237"/>
        <end position="268"/>
    </location>
</feature>
<dbReference type="InterPro" id="IPR023415">
    <property type="entry name" value="LDLR_class-A_CS"/>
</dbReference>
<dbReference type="InterPro" id="IPR011042">
    <property type="entry name" value="6-blade_b-propeller_TolB-like"/>
</dbReference>
<evidence type="ECO:0000256" key="12">
    <source>
        <dbReference type="ARBA" id="ARBA00023170"/>
    </source>
</evidence>
<dbReference type="Gene3D" id="4.10.400.10">
    <property type="entry name" value="Low-density Lipoprotein Receptor"/>
    <property type="match status" value="12"/>
</dbReference>
<dbReference type="InterPro" id="IPR001881">
    <property type="entry name" value="EGF-like_Ca-bd_dom"/>
</dbReference>
<comment type="caution">
    <text evidence="14">Lacks conserved residue(s) required for the propagation of feature annotation.</text>
</comment>
<feature type="disulfide bond" evidence="14">
    <location>
        <begin position="1015"/>
        <end position="1027"/>
    </location>
</feature>
<dbReference type="Gene3D" id="2.10.25.10">
    <property type="entry name" value="Laminin"/>
    <property type="match status" value="4"/>
</dbReference>
<keyword evidence="8" id="KW-0106">Calcium</keyword>
<evidence type="ECO:0000256" key="9">
    <source>
        <dbReference type="ARBA" id="ARBA00022989"/>
    </source>
</evidence>
<feature type="disulfide bond" evidence="14">
    <location>
        <begin position="1111"/>
        <end position="1126"/>
    </location>
</feature>
<dbReference type="GO" id="GO:0043235">
    <property type="term" value="C:receptor complex"/>
    <property type="evidence" value="ECO:0007669"/>
    <property type="project" value="TreeGrafter"/>
</dbReference>
<feature type="disulfide bond" evidence="14">
    <location>
        <begin position="1154"/>
        <end position="1169"/>
    </location>
</feature>
<keyword evidence="12 20" id="KW-0675">Receptor</keyword>